<evidence type="ECO:0000313" key="1">
    <source>
        <dbReference type="EMBL" id="TRO83255.1"/>
    </source>
</evidence>
<organism evidence="1 2">
    <name type="scientific">Trichloromonas acetexigens</name>
    <dbReference type="NCBI Taxonomy" id="38815"/>
    <lineage>
        <taxon>Bacteria</taxon>
        <taxon>Pseudomonadati</taxon>
        <taxon>Thermodesulfobacteriota</taxon>
        <taxon>Desulfuromonadia</taxon>
        <taxon>Desulfuromonadales</taxon>
        <taxon>Trichloromonadaceae</taxon>
        <taxon>Trichloromonas</taxon>
    </lineage>
</organism>
<dbReference type="Proteomes" id="UP000317155">
    <property type="component" value="Unassembled WGS sequence"/>
</dbReference>
<comment type="caution">
    <text evidence="1">The sequence shown here is derived from an EMBL/GenBank/DDBJ whole genome shotgun (WGS) entry which is preliminary data.</text>
</comment>
<keyword evidence="2" id="KW-1185">Reference proteome</keyword>
<gene>
    <name evidence="1" type="ORF">FL622_04010</name>
</gene>
<protein>
    <submittedName>
        <fullName evidence="1">Uncharacterized protein</fullName>
    </submittedName>
</protein>
<dbReference type="OrthoDB" id="5402292at2"/>
<reference evidence="1 2" key="1">
    <citation type="submission" date="2019-07" db="EMBL/GenBank/DDBJ databases">
        <title>Insights of Desulfuromonas acetexigens electromicrobiology.</title>
        <authorList>
            <person name="Katuri K."/>
            <person name="Sapireddy V."/>
            <person name="Shaw D.R."/>
            <person name="Saikaly P."/>
        </authorList>
    </citation>
    <scope>NUCLEOTIDE SEQUENCE [LARGE SCALE GENOMIC DNA]</scope>
    <source>
        <strain evidence="1 2">2873</strain>
    </source>
</reference>
<name>A0A550JJ70_9BACT</name>
<evidence type="ECO:0000313" key="2">
    <source>
        <dbReference type="Proteomes" id="UP000317155"/>
    </source>
</evidence>
<accession>A0A550JJ70</accession>
<sequence>MEKHCPYVERCGFFDKYGHRSSRTWKNLVALYCQGGLCHCCTLYRRYATGRLSLEDDLLPTGEPVPLPFHALP</sequence>
<proteinExistence type="predicted"/>
<dbReference type="EMBL" id="VJVV01000002">
    <property type="protein sequence ID" value="TRO83255.1"/>
    <property type="molecule type" value="Genomic_DNA"/>
</dbReference>
<dbReference type="RefSeq" id="WP_140396616.1">
    <property type="nucleotide sequence ID" value="NZ_FOJJ01000012.1"/>
</dbReference>
<dbReference type="AlphaFoldDB" id="A0A550JJ70"/>